<dbReference type="GO" id="GO:0097038">
    <property type="term" value="C:perinuclear endoplasmic reticulum"/>
    <property type="evidence" value="ECO:0007669"/>
    <property type="project" value="TreeGrafter"/>
</dbReference>
<dbReference type="InterPro" id="IPR000648">
    <property type="entry name" value="Oxysterol-bd"/>
</dbReference>
<dbReference type="Gene3D" id="2.40.160.120">
    <property type="match status" value="1"/>
</dbReference>
<dbReference type="GO" id="GO:0005829">
    <property type="term" value="C:cytosol"/>
    <property type="evidence" value="ECO:0007669"/>
    <property type="project" value="TreeGrafter"/>
</dbReference>
<dbReference type="FunFam" id="2.40.160.120:FF:000001">
    <property type="entry name" value="Oxysterol-binding protein"/>
    <property type="match status" value="1"/>
</dbReference>
<feature type="non-terminal residue" evidence="2">
    <location>
        <position position="365"/>
    </location>
</feature>
<dbReference type="GO" id="GO:0030011">
    <property type="term" value="P:maintenance of cell polarity"/>
    <property type="evidence" value="ECO:0007669"/>
    <property type="project" value="TreeGrafter"/>
</dbReference>
<protein>
    <submittedName>
        <fullName evidence="2">Oxysterol-binding protein</fullName>
    </submittedName>
</protein>
<dbReference type="Gene3D" id="3.30.70.3490">
    <property type="match status" value="1"/>
</dbReference>
<dbReference type="EMBL" id="KZ993355">
    <property type="protein sequence ID" value="RKP04941.1"/>
    <property type="molecule type" value="Genomic_DNA"/>
</dbReference>
<dbReference type="GO" id="GO:0005886">
    <property type="term" value="C:plasma membrane"/>
    <property type="evidence" value="ECO:0007669"/>
    <property type="project" value="TreeGrafter"/>
</dbReference>
<dbReference type="GO" id="GO:0032934">
    <property type="term" value="F:sterol binding"/>
    <property type="evidence" value="ECO:0007669"/>
    <property type="project" value="TreeGrafter"/>
</dbReference>
<dbReference type="PANTHER" id="PTHR10972:SF203">
    <property type="entry name" value="OXYSTEROL-BINDING PROTEIN HOMOLOG 3"/>
    <property type="match status" value="1"/>
</dbReference>
<dbReference type="OrthoDB" id="1854502at2759"/>
<gene>
    <name evidence="2" type="ORF">THASP1DRAFT_20476</name>
</gene>
<dbReference type="GO" id="GO:0035621">
    <property type="term" value="P:ER to Golgi ceramide transport"/>
    <property type="evidence" value="ECO:0007669"/>
    <property type="project" value="TreeGrafter"/>
</dbReference>
<reference evidence="3" key="1">
    <citation type="journal article" date="2018" name="Nat. Microbiol.">
        <title>Leveraging single-cell genomics to expand the fungal tree of life.</title>
        <authorList>
            <person name="Ahrendt S.R."/>
            <person name="Quandt C.A."/>
            <person name="Ciobanu D."/>
            <person name="Clum A."/>
            <person name="Salamov A."/>
            <person name="Andreopoulos B."/>
            <person name="Cheng J.F."/>
            <person name="Woyke T."/>
            <person name="Pelin A."/>
            <person name="Henrissat B."/>
            <person name="Reynolds N.K."/>
            <person name="Benny G.L."/>
            <person name="Smith M.E."/>
            <person name="James T.Y."/>
            <person name="Grigoriev I.V."/>
        </authorList>
    </citation>
    <scope>NUCLEOTIDE SEQUENCE [LARGE SCALE GENOMIC DNA]</scope>
    <source>
        <strain evidence="3">RSA 1356</strain>
    </source>
</reference>
<accession>A0A4P9XI09</accession>
<dbReference type="STRING" id="78915.A0A4P9XI09"/>
<proteinExistence type="inferred from homology"/>
<dbReference type="PANTHER" id="PTHR10972">
    <property type="entry name" value="OXYSTEROL-BINDING PROTEIN-RELATED"/>
    <property type="match status" value="1"/>
</dbReference>
<evidence type="ECO:0000313" key="3">
    <source>
        <dbReference type="Proteomes" id="UP000271241"/>
    </source>
</evidence>
<keyword evidence="3" id="KW-1185">Reference proteome</keyword>
<organism evidence="2 3">
    <name type="scientific">Thamnocephalis sphaerospora</name>
    <dbReference type="NCBI Taxonomy" id="78915"/>
    <lineage>
        <taxon>Eukaryota</taxon>
        <taxon>Fungi</taxon>
        <taxon>Fungi incertae sedis</taxon>
        <taxon>Zoopagomycota</taxon>
        <taxon>Zoopagomycotina</taxon>
        <taxon>Zoopagomycetes</taxon>
        <taxon>Zoopagales</taxon>
        <taxon>Sigmoideomycetaceae</taxon>
        <taxon>Thamnocephalis</taxon>
    </lineage>
</organism>
<dbReference type="GO" id="GO:0006887">
    <property type="term" value="P:exocytosis"/>
    <property type="evidence" value="ECO:0007669"/>
    <property type="project" value="TreeGrafter"/>
</dbReference>
<dbReference type="InterPro" id="IPR037239">
    <property type="entry name" value="OSBP_sf"/>
</dbReference>
<dbReference type="GO" id="GO:0120009">
    <property type="term" value="P:intermembrane lipid transfer"/>
    <property type="evidence" value="ECO:0007669"/>
    <property type="project" value="UniProtKB-ARBA"/>
</dbReference>
<dbReference type="Pfam" id="PF01237">
    <property type="entry name" value="Oxysterol_BP"/>
    <property type="match status" value="1"/>
</dbReference>
<sequence length="365" mass="42202">MANFERRKRLPAPTCETEVSFLSLLRKNIGKDLSSVAMPVALNEPINLLQKLCEELEYSELLDRASEQEDSLDRIMYIAAFVVSGYAATQYRSTRKPFNPLHGETYECVRNDKGFRFLAEKVSHNPPIMACHAESDNFVFHQDSKLKSKFWGKSMELSPSGTVHIMLPKWGEHYTYSKPATWMRNMLAGNRYLEHSGEVRVQNHTTGEYCLLNFKEGGMFSASTNEVLGSVYTAKGKKARTVNGRWTEIMVYEREKNQLEVLWRASAPPSDHATQYGFTQFTVELNELTPEHRVAGILPNTDTRLRPDQRAYEEGRVDEADQLKVKLEAEQRQRRQQMEAEGRTWQAQWFELCDDKHCAEKRCWK</sequence>
<comment type="similarity">
    <text evidence="1">Belongs to the OSBP family.</text>
</comment>
<name>A0A4P9XI09_9FUNG</name>
<evidence type="ECO:0000313" key="2">
    <source>
        <dbReference type="EMBL" id="RKP04941.1"/>
    </source>
</evidence>
<dbReference type="AlphaFoldDB" id="A0A4P9XI09"/>
<dbReference type="SUPFAM" id="SSF144000">
    <property type="entry name" value="Oxysterol-binding protein-like"/>
    <property type="match status" value="1"/>
</dbReference>
<evidence type="ECO:0000256" key="1">
    <source>
        <dbReference type="ARBA" id="ARBA00008842"/>
    </source>
</evidence>
<dbReference type="Proteomes" id="UP000271241">
    <property type="component" value="Unassembled WGS sequence"/>
</dbReference>
<dbReference type="GO" id="GO:0032541">
    <property type="term" value="C:cortical endoplasmic reticulum"/>
    <property type="evidence" value="ECO:0007669"/>
    <property type="project" value="TreeGrafter"/>
</dbReference>
<dbReference type="GO" id="GO:0006897">
    <property type="term" value="P:endocytosis"/>
    <property type="evidence" value="ECO:0007669"/>
    <property type="project" value="TreeGrafter"/>
</dbReference>
<dbReference type="GO" id="GO:0034727">
    <property type="term" value="P:piecemeal microautophagy of the nucleus"/>
    <property type="evidence" value="ECO:0007669"/>
    <property type="project" value="TreeGrafter"/>
</dbReference>